<dbReference type="AlphaFoldDB" id="A0A3N2G6L0"/>
<gene>
    <name evidence="1" type="ORF">EDD35_8029</name>
</gene>
<dbReference type="Gene3D" id="3.30.1310.10">
    <property type="entry name" value="Nucleoid-associated protein YbaB-like domain"/>
    <property type="match status" value="1"/>
</dbReference>
<dbReference type="RefSeq" id="WP_051362599.1">
    <property type="nucleotide sequence ID" value="NZ_CBDRBK010000002.1"/>
</dbReference>
<dbReference type="SUPFAM" id="SSF82607">
    <property type="entry name" value="YbaB-like"/>
    <property type="match status" value="1"/>
</dbReference>
<evidence type="ECO:0000313" key="1">
    <source>
        <dbReference type="EMBL" id="ROS32264.1"/>
    </source>
</evidence>
<name>A0A3N2G6L0_9PSEU</name>
<comment type="caution">
    <text evidence="1">The sequence shown here is derived from an EMBL/GenBank/DDBJ whole genome shotgun (WGS) entry which is preliminary data.</text>
</comment>
<dbReference type="GeneID" id="301849233"/>
<sequence>MTPELPPPLAELGRRLDHHRATAAHGNVAAEVDGHGNLTGLRLAAGTLRRVHPDVLGREIVSAVAAARAAAAEHRRQAMSAVLPGIAT</sequence>
<reference evidence="1 2" key="1">
    <citation type="submission" date="2018-11" db="EMBL/GenBank/DDBJ databases">
        <title>Sequencing the genomes of 1000 actinobacteria strains.</title>
        <authorList>
            <person name="Klenk H.-P."/>
        </authorList>
    </citation>
    <scope>NUCLEOTIDE SEQUENCE [LARGE SCALE GENOMIC DNA]</scope>
    <source>
        <strain evidence="1 2">DSM 44348</strain>
    </source>
</reference>
<dbReference type="Proteomes" id="UP000274843">
    <property type="component" value="Unassembled WGS sequence"/>
</dbReference>
<dbReference type="InterPro" id="IPR036894">
    <property type="entry name" value="YbaB-like_sf"/>
</dbReference>
<dbReference type="InterPro" id="IPR004401">
    <property type="entry name" value="YbaB/EbfC"/>
</dbReference>
<dbReference type="EMBL" id="RKHY01000002">
    <property type="protein sequence ID" value="ROS32264.1"/>
    <property type="molecule type" value="Genomic_DNA"/>
</dbReference>
<accession>A0A3N2G6L0</accession>
<evidence type="ECO:0000313" key="2">
    <source>
        <dbReference type="Proteomes" id="UP000274843"/>
    </source>
</evidence>
<keyword evidence="2" id="KW-1185">Reference proteome</keyword>
<dbReference type="GO" id="GO:0003677">
    <property type="term" value="F:DNA binding"/>
    <property type="evidence" value="ECO:0007669"/>
    <property type="project" value="UniProtKB-KW"/>
</dbReference>
<keyword evidence="1" id="KW-0238">DNA-binding</keyword>
<proteinExistence type="predicted"/>
<organism evidence="1 2">
    <name type="scientific">Amycolatopsis thermoflava</name>
    <dbReference type="NCBI Taxonomy" id="84480"/>
    <lineage>
        <taxon>Bacteria</taxon>
        <taxon>Bacillati</taxon>
        <taxon>Actinomycetota</taxon>
        <taxon>Actinomycetes</taxon>
        <taxon>Pseudonocardiales</taxon>
        <taxon>Pseudonocardiaceae</taxon>
        <taxon>Amycolatopsis</taxon>
        <taxon>Amycolatopsis methanolica group</taxon>
    </lineage>
</organism>
<protein>
    <submittedName>
        <fullName evidence="1">YbaB/EbfC DNA-binding family protein</fullName>
    </submittedName>
</protein>
<dbReference type="Pfam" id="PF02575">
    <property type="entry name" value="YbaB_DNA_bd"/>
    <property type="match status" value="1"/>
</dbReference>